<dbReference type="PROSITE" id="PS51365">
    <property type="entry name" value="RENAL_DIPEPTIDASE_2"/>
    <property type="match status" value="1"/>
</dbReference>
<dbReference type="Gene3D" id="3.20.20.140">
    <property type="entry name" value="Metal-dependent hydrolases"/>
    <property type="match status" value="1"/>
</dbReference>
<dbReference type="Pfam" id="PF01244">
    <property type="entry name" value="Peptidase_M19"/>
    <property type="match status" value="1"/>
</dbReference>
<evidence type="ECO:0000313" key="2">
    <source>
        <dbReference type="Proteomes" id="UP000190285"/>
    </source>
</evidence>
<evidence type="ECO:0000313" key="1">
    <source>
        <dbReference type="EMBL" id="SKC86139.1"/>
    </source>
</evidence>
<accession>A0A1T5ME31</accession>
<dbReference type="AlphaFoldDB" id="A0A1T5ME31"/>
<dbReference type="RefSeq" id="WP_079494824.1">
    <property type="nucleotide sequence ID" value="NZ_FUZT01000014.1"/>
</dbReference>
<keyword evidence="2" id="KW-1185">Reference proteome</keyword>
<dbReference type="InterPro" id="IPR032466">
    <property type="entry name" value="Metal_Hydrolase"/>
</dbReference>
<dbReference type="GO" id="GO:0006508">
    <property type="term" value="P:proteolysis"/>
    <property type="evidence" value="ECO:0007669"/>
    <property type="project" value="InterPro"/>
</dbReference>
<proteinExistence type="predicted"/>
<dbReference type="Proteomes" id="UP000190285">
    <property type="component" value="Unassembled WGS sequence"/>
</dbReference>
<dbReference type="PANTHER" id="PTHR10443:SF12">
    <property type="entry name" value="DIPEPTIDASE"/>
    <property type="match status" value="1"/>
</dbReference>
<gene>
    <name evidence="1" type="ORF">SAMN02194393_04474</name>
</gene>
<reference evidence="2" key="1">
    <citation type="submission" date="2017-02" db="EMBL/GenBank/DDBJ databases">
        <authorList>
            <person name="Varghese N."/>
            <person name="Submissions S."/>
        </authorList>
    </citation>
    <scope>NUCLEOTIDE SEQUENCE [LARGE SCALE GENOMIC DNA]</scope>
    <source>
        <strain evidence="2">M1</strain>
    </source>
</reference>
<dbReference type="GO" id="GO:0070573">
    <property type="term" value="F:metallodipeptidase activity"/>
    <property type="evidence" value="ECO:0007669"/>
    <property type="project" value="InterPro"/>
</dbReference>
<dbReference type="SUPFAM" id="SSF51556">
    <property type="entry name" value="Metallo-dependent hydrolases"/>
    <property type="match status" value="1"/>
</dbReference>
<dbReference type="EMBL" id="FUZT01000014">
    <property type="protein sequence ID" value="SKC86139.1"/>
    <property type="molecule type" value="Genomic_DNA"/>
</dbReference>
<name>A0A1T5ME31_9FIRM</name>
<sequence>MDFIRRKSLEILNRAFVVDMHMDIGIELEKQRKKGYTHVLNNDYLEEFKAGGVNLVIAAIFIENEDLPHKGLHLALRQVSAILKDIEECKENFIFCKDINDINKARKDKKIGIFISLEGLEPVEDDLELLNVFYKLGVRGMGLVWSRRNAVGDGCTFEPVKRGAEGGLTEFGVKVLEFAKEKKMIVDISHLNDIGIEDVLKLSDYPIIASHSNAREIYNIKRNLTDDQLRKIASKGGIVGINAAKIIAGDKKTANMKDLFKHIDYIKNLIGSEHLGLGLDLCDKLIRHGVKEVPKNGMISYDVLNTHKDIVKLVDMMVEKGYDDGEIENILGKSFLRVLERIMG</sequence>
<dbReference type="PANTHER" id="PTHR10443">
    <property type="entry name" value="MICROSOMAL DIPEPTIDASE"/>
    <property type="match status" value="1"/>
</dbReference>
<protein>
    <submittedName>
        <fullName evidence="1">Membrane dipeptidase</fullName>
    </submittedName>
</protein>
<organism evidence="1 2">
    <name type="scientific">Maledivibacter halophilus</name>
    <dbReference type="NCBI Taxonomy" id="36842"/>
    <lineage>
        <taxon>Bacteria</taxon>
        <taxon>Bacillati</taxon>
        <taxon>Bacillota</taxon>
        <taxon>Clostridia</taxon>
        <taxon>Peptostreptococcales</taxon>
        <taxon>Caminicellaceae</taxon>
        <taxon>Maledivibacter</taxon>
    </lineage>
</organism>
<dbReference type="STRING" id="36842.SAMN02194393_04474"/>
<dbReference type="OrthoDB" id="9804920at2"/>
<dbReference type="InterPro" id="IPR008257">
    <property type="entry name" value="Pept_M19"/>
</dbReference>